<evidence type="ECO:0000313" key="2">
    <source>
        <dbReference type="EMBL" id="MCC2121295.1"/>
    </source>
</evidence>
<evidence type="ECO:0000259" key="1">
    <source>
        <dbReference type="PROSITE" id="PS51832"/>
    </source>
</evidence>
<reference evidence="2 3" key="1">
    <citation type="submission" date="2021-10" db="EMBL/GenBank/DDBJ databases">
        <title>Anaerobic single-cell dispensing facilitates the cultivation of human gut bacteria.</title>
        <authorList>
            <person name="Afrizal A."/>
        </authorList>
    </citation>
    <scope>NUCLEOTIDE SEQUENCE [LARGE SCALE GENOMIC DNA]</scope>
    <source>
        <strain evidence="2 3">CLA-AA-H273</strain>
    </source>
</reference>
<comment type="caution">
    <text evidence="2">The sequence shown here is derived from an EMBL/GenBank/DDBJ whole genome shotgun (WGS) entry which is preliminary data.</text>
</comment>
<dbReference type="InterPro" id="IPR006675">
    <property type="entry name" value="HDIG_dom"/>
</dbReference>
<sequence>MKRLSITQLIPGMIVAEDVYNLDHELLIPKGTVLTDKLITKLDLYGILTIFAEDVLPASDLSETESSHYERIKSSPEFHLFKEDFENEVELFRENMNLVVQKNTALDVKTLLKNTLSIVSNHSGSISILDMLQNMREYDDSTYTHSLNVALICNILAGWLKLPKEDVELATACGLFHDIGKMLIPYSIIAKPGRLSEEEFATVKKHPALGYELLQSQDVDVHVKNAALMHHERSDGSGYPSKLKGNQIDPYARMVAIADVYDAMTAARCYRGPLCPFCVIEMFETEGFQKYDVSILLPFLENVVNSCLQNRCLLNDGRKVTIIYINKEKLSRPVVQYGEEYINLADQPDLKIEKLL</sequence>
<dbReference type="RefSeq" id="WP_227733992.1">
    <property type="nucleotide sequence ID" value="NZ_JAJEPV010000071.1"/>
</dbReference>
<dbReference type="Pfam" id="PF13487">
    <property type="entry name" value="HD_5"/>
    <property type="match status" value="1"/>
</dbReference>
<dbReference type="PANTHER" id="PTHR43155">
    <property type="entry name" value="CYCLIC DI-GMP PHOSPHODIESTERASE PA4108-RELATED"/>
    <property type="match status" value="1"/>
</dbReference>
<dbReference type="Proteomes" id="UP001197795">
    <property type="component" value="Unassembled WGS sequence"/>
</dbReference>
<feature type="domain" description="HD-GYP" evidence="1">
    <location>
        <begin position="120"/>
        <end position="315"/>
    </location>
</feature>
<keyword evidence="3" id="KW-1185">Reference proteome</keyword>
<dbReference type="EMBL" id="JAJEPV010000071">
    <property type="protein sequence ID" value="MCC2121295.1"/>
    <property type="molecule type" value="Genomic_DNA"/>
</dbReference>
<dbReference type="SMART" id="SM00471">
    <property type="entry name" value="HDc"/>
    <property type="match status" value="1"/>
</dbReference>
<dbReference type="PROSITE" id="PS51832">
    <property type="entry name" value="HD_GYP"/>
    <property type="match status" value="1"/>
</dbReference>
<gene>
    <name evidence="2" type="ORF">LKD75_17205</name>
</gene>
<dbReference type="NCBIfam" id="TIGR00277">
    <property type="entry name" value="HDIG"/>
    <property type="match status" value="1"/>
</dbReference>
<dbReference type="Gene3D" id="1.10.3210.10">
    <property type="entry name" value="Hypothetical protein af1432"/>
    <property type="match status" value="1"/>
</dbReference>
<dbReference type="InterPro" id="IPR003607">
    <property type="entry name" value="HD/PDEase_dom"/>
</dbReference>
<name>A0AAE3A5M6_9FIRM</name>
<proteinExistence type="predicted"/>
<protein>
    <submittedName>
        <fullName evidence="2">HD-GYP domain-containing protein</fullName>
    </submittedName>
</protein>
<evidence type="ECO:0000313" key="3">
    <source>
        <dbReference type="Proteomes" id="UP001197795"/>
    </source>
</evidence>
<dbReference type="PANTHER" id="PTHR43155:SF2">
    <property type="entry name" value="CYCLIC DI-GMP PHOSPHODIESTERASE PA4108"/>
    <property type="match status" value="1"/>
</dbReference>
<dbReference type="SUPFAM" id="SSF109604">
    <property type="entry name" value="HD-domain/PDEase-like"/>
    <property type="match status" value="1"/>
</dbReference>
<dbReference type="AlphaFoldDB" id="A0AAE3A5M6"/>
<dbReference type="InterPro" id="IPR037522">
    <property type="entry name" value="HD_GYP_dom"/>
</dbReference>
<organism evidence="2 3">
    <name type="scientific">Waltera acetigignens</name>
    <dbReference type="NCBI Taxonomy" id="2981769"/>
    <lineage>
        <taxon>Bacteria</taxon>
        <taxon>Bacillati</taxon>
        <taxon>Bacillota</taxon>
        <taxon>Clostridia</taxon>
        <taxon>Lachnospirales</taxon>
        <taxon>Lachnospiraceae</taxon>
        <taxon>Waltera</taxon>
    </lineage>
</organism>
<dbReference type="CDD" id="cd00077">
    <property type="entry name" value="HDc"/>
    <property type="match status" value="1"/>
</dbReference>
<accession>A0AAE3A5M6</accession>